<name>A0A7X1TRD5_9DEIO</name>
<proteinExistence type="predicted"/>
<gene>
    <name evidence="2" type="ORF">F8S09_05845</name>
</gene>
<reference evidence="2 3" key="1">
    <citation type="submission" date="2019-10" db="EMBL/GenBank/DDBJ databases">
        <title>Deinococcus sp. isolated from soil.</title>
        <authorList>
            <person name="Li Y."/>
            <person name="Wang J."/>
        </authorList>
    </citation>
    <scope>NUCLEOTIDE SEQUENCE [LARGE SCALE GENOMIC DNA]</scope>
    <source>
        <strain evidence="2 3">SDU3-2</strain>
    </source>
</reference>
<dbReference type="RefSeq" id="WP_152869685.1">
    <property type="nucleotide sequence ID" value="NZ_WBSL01000001.1"/>
</dbReference>
<dbReference type="PANTHER" id="PTHR12147:SF26">
    <property type="entry name" value="PEPTIDASE M28 DOMAIN-CONTAINING PROTEIN"/>
    <property type="match status" value="1"/>
</dbReference>
<dbReference type="Pfam" id="PF04389">
    <property type="entry name" value="Peptidase_M28"/>
    <property type="match status" value="1"/>
</dbReference>
<keyword evidence="3" id="KW-1185">Reference proteome</keyword>
<dbReference type="InterPro" id="IPR045175">
    <property type="entry name" value="M28_fam"/>
</dbReference>
<accession>A0A7X1TRD5</accession>
<dbReference type="EMBL" id="WBSL01000001">
    <property type="protein sequence ID" value="MPY66222.1"/>
    <property type="molecule type" value="Genomic_DNA"/>
</dbReference>
<feature type="domain" description="Peptidase M28" evidence="1">
    <location>
        <begin position="241"/>
        <end position="408"/>
    </location>
</feature>
<comment type="caution">
    <text evidence="2">The sequence shown here is derived from an EMBL/GenBank/DDBJ whole genome shotgun (WGS) entry which is preliminary data.</text>
</comment>
<dbReference type="Proteomes" id="UP000484842">
    <property type="component" value="Unassembled WGS sequence"/>
</dbReference>
<dbReference type="PANTHER" id="PTHR12147">
    <property type="entry name" value="METALLOPEPTIDASE M28 FAMILY MEMBER"/>
    <property type="match status" value="1"/>
</dbReference>
<organism evidence="2 3">
    <name type="scientific">Deinococcus terrestris</name>
    <dbReference type="NCBI Taxonomy" id="2651870"/>
    <lineage>
        <taxon>Bacteria</taxon>
        <taxon>Thermotogati</taxon>
        <taxon>Deinococcota</taxon>
        <taxon>Deinococci</taxon>
        <taxon>Deinococcales</taxon>
        <taxon>Deinococcaceae</taxon>
        <taxon>Deinococcus</taxon>
    </lineage>
</organism>
<dbReference type="Gene3D" id="3.50.30.30">
    <property type="match status" value="1"/>
</dbReference>
<dbReference type="SUPFAM" id="SSF53187">
    <property type="entry name" value="Zn-dependent exopeptidases"/>
    <property type="match status" value="1"/>
</dbReference>
<dbReference type="InterPro" id="IPR007484">
    <property type="entry name" value="Peptidase_M28"/>
</dbReference>
<dbReference type="AlphaFoldDB" id="A0A7X1TRD5"/>
<evidence type="ECO:0000259" key="1">
    <source>
        <dbReference type="Pfam" id="PF04389"/>
    </source>
</evidence>
<protein>
    <submittedName>
        <fullName evidence="2">M28 family peptidase</fullName>
    </submittedName>
</protein>
<sequence length="446" mass="47758">MPRRALPTRPARPLWQWALPLLAVLGVAGGGAYLGTRPQNPPVQAAAQARTVAGDWTELQAFGPRPVGEPGHAQALDWTQEQLEGLGYRVTRQPVTLERPFDLGGTLTVGDLRVPVRALYGAGGGEQSGRLVPLSGGLSREEMEARGLRGQIALLRCQDWEDGDLSRGEIVGRAIQAGALGLVWVQDCDLARLERVAATPLPLVWVGAEDGERVWAQAGENADLVSNVERREVTGANLIAARVEAKPEIVLGAHLDSVNASPGANDNASGVLAVLEAARRVAGTPLAGQTWFVLFDGEEDGLYGSRTFVNAHRFLLRQTRTMINLDMVGVGAEPLGVAAHAELRPIAQRVRPGIRLFEDSPPERESFGRSSGVTGSSDHVPFIGWGVRTAFIHRGVDENYHAASDRTLSPARVTDAAAFALALARKTLDMPWTPREPCEGFSSDGC</sequence>
<evidence type="ECO:0000313" key="2">
    <source>
        <dbReference type="EMBL" id="MPY66222.1"/>
    </source>
</evidence>
<evidence type="ECO:0000313" key="3">
    <source>
        <dbReference type="Proteomes" id="UP000484842"/>
    </source>
</evidence>
<dbReference type="Gene3D" id="3.40.630.10">
    <property type="entry name" value="Zn peptidases"/>
    <property type="match status" value="1"/>
</dbReference>
<dbReference type="GO" id="GO:0006508">
    <property type="term" value="P:proteolysis"/>
    <property type="evidence" value="ECO:0007669"/>
    <property type="project" value="InterPro"/>
</dbReference>
<dbReference type="GO" id="GO:0008235">
    <property type="term" value="F:metalloexopeptidase activity"/>
    <property type="evidence" value="ECO:0007669"/>
    <property type="project" value="InterPro"/>
</dbReference>